<evidence type="ECO:0000259" key="3">
    <source>
        <dbReference type="Pfam" id="PF26640"/>
    </source>
</evidence>
<dbReference type="EMBL" id="ML179211">
    <property type="protein sequence ID" value="THU94983.1"/>
    <property type="molecule type" value="Genomic_DNA"/>
</dbReference>
<dbReference type="Pfam" id="PF26640">
    <property type="entry name" value="DUF8212"/>
    <property type="match status" value="1"/>
</dbReference>
<dbReference type="PANTHER" id="PTHR10622">
    <property type="entry name" value="HET DOMAIN-CONTAINING PROTEIN"/>
    <property type="match status" value="1"/>
</dbReference>
<evidence type="ECO:0000259" key="2">
    <source>
        <dbReference type="Pfam" id="PF06985"/>
    </source>
</evidence>
<dbReference type="OrthoDB" id="5122891at2759"/>
<accession>A0A4S8M096</accession>
<reference evidence="4 5" key="1">
    <citation type="journal article" date="2019" name="Nat. Ecol. Evol.">
        <title>Megaphylogeny resolves global patterns of mushroom evolution.</title>
        <authorList>
            <person name="Varga T."/>
            <person name="Krizsan K."/>
            <person name="Foldi C."/>
            <person name="Dima B."/>
            <person name="Sanchez-Garcia M."/>
            <person name="Sanchez-Ramirez S."/>
            <person name="Szollosi G.J."/>
            <person name="Szarkandi J.G."/>
            <person name="Papp V."/>
            <person name="Albert L."/>
            <person name="Andreopoulos W."/>
            <person name="Angelini C."/>
            <person name="Antonin V."/>
            <person name="Barry K.W."/>
            <person name="Bougher N.L."/>
            <person name="Buchanan P."/>
            <person name="Buyck B."/>
            <person name="Bense V."/>
            <person name="Catcheside P."/>
            <person name="Chovatia M."/>
            <person name="Cooper J."/>
            <person name="Damon W."/>
            <person name="Desjardin D."/>
            <person name="Finy P."/>
            <person name="Geml J."/>
            <person name="Haridas S."/>
            <person name="Hughes K."/>
            <person name="Justo A."/>
            <person name="Karasinski D."/>
            <person name="Kautmanova I."/>
            <person name="Kiss B."/>
            <person name="Kocsube S."/>
            <person name="Kotiranta H."/>
            <person name="LaButti K.M."/>
            <person name="Lechner B.E."/>
            <person name="Liimatainen K."/>
            <person name="Lipzen A."/>
            <person name="Lukacs Z."/>
            <person name="Mihaltcheva S."/>
            <person name="Morgado L.N."/>
            <person name="Niskanen T."/>
            <person name="Noordeloos M.E."/>
            <person name="Ohm R.A."/>
            <person name="Ortiz-Santana B."/>
            <person name="Ovrebo C."/>
            <person name="Racz N."/>
            <person name="Riley R."/>
            <person name="Savchenko A."/>
            <person name="Shiryaev A."/>
            <person name="Soop K."/>
            <person name="Spirin V."/>
            <person name="Szebenyi C."/>
            <person name="Tomsovsky M."/>
            <person name="Tulloss R.E."/>
            <person name="Uehling J."/>
            <person name="Grigoriev I.V."/>
            <person name="Vagvolgyi C."/>
            <person name="Papp T."/>
            <person name="Martin F.M."/>
            <person name="Miettinen O."/>
            <person name="Hibbett D.S."/>
            <person name="Nagy L.G."/>
        </authorList>
    </citation>
    <scope>NUCLEOTIDE SEQUENCE [LARGE SCALE GENOMIC DNA]</scope>
    <source>
        <strain evidence="4 5">CBS 962.96</strain>
    </source>
</reference>
<evidence type="ECO:0000313" key="5">
    <source>
        <dbReference type="Proteomes" id="UP000297245"/>
    </source>
</evidence>
<evidence type="ECO:0000313" key="4">
    <source>
        <dbReference type="EMBL" id="THU94983.1"/>
    </source>
</evidence>
<organism evidence="4 5">
    <name type="scientific">Dendrothele bispora (strain CBS 962.96)</name>
    <dbReference type="NCBI Taxonomy" id="1314807"/>
    <lineage>
        <taxon>Eukaryota</taxon>
        <taxon>Fungi</taxon>
        <taxon>Dikarya</taxon>
        <taxon>Basidiomycota</taxon>
        <taxon>Agaricomycotina</taxon>
        <taxon>Agaricomycetes</taxon>
        <taxon>Agaricomycetidae</taxon>
        <taxon>Agaricales</taxon>
        <taxon>Agaricales incertae sedis</taxon>
        <taxon>Dendrothele</taxon>
    </lineage>
</organism>
<feature type="region of interest" description="Disordered" evidence="1">
    <location>
        <begin position="90"/>
        <end position="173"/>
    </location>
</feature>
<dbReference type="Proteomes" id="UP000297245">
    <property type="component" value="Unassembled WGS sequence"/>
</dbReference>
<gene>
    <name evidence="4" type="ORF">K435DRAFT_966630</name>
</gene>
<feature type="compositionally biased region" description="Basic and acidic residues" evidence="1">
    <location>
        <begin position="90"/>
        <end position="119"/>
    </location>
</feature>
<feature type="domain" description="Heterokaryon incompatibility" evidence="2">
    <location>
        <begin position="178"/>
        <end position="241"/>
    </location>
</feature>
<protein>
    <submittedName>
        <fullName evidence="4">HET-domain-containing protein</fullName>
    </submittedName>
</protein>
<dbReference type="Pfam" id="PF06985">
    <property type="entry name" value="HET"/>
    <property type="match status" value="1"/>
</dbReference>
<dbReference type="PANTHER" id="PTHR10622:SF10">
    <property type="entry name" value="HET DOMAIN-CONTAINING PROTEIN"/>
    <property type="match status" value="1"/>
</dbReference>
<keyword evidence="5" id="KW-1185">Reference proteome</keyword>
<feature type="compositionally biased region" description="Acidic residues" evidence="1">
    <location>
        <begin position="143"/>
        <end position="170"/>
    </location>
</feature>
<proteinExistence type="predicted"/>
<dbReference type="InterPro" id="IPR058525">
    <property type="entry name" value="DUF8212"/>
</dbReference>
<dbReference type="InterPro" id="IPR010730">
    <property type="entry name" value="HET"/>
</dbReference>
<dbReference type="AlphaFoldDB" id="A0A4S8M096"/>
<feature type="domain" description="DUF8212" evidence="3">
    <location>
        <begin position="353"/>
        <end position="388"/>
    </location>
</feature>
<name>A0A4S8M096_DENBC</name>
<feature type="compositionally biased region" description="Basic and acidic residues" evidence="1">
    <location>
        <begin position="127"/>
        <end position="142"/>
    </location>
</feature>
<sequence>MAPLSIMQILTAYELRNISTSRVRIDDISKLHVEIARLCFPSPSKLQFDIFIMYLLNTRTLTLKSFYTKIPRYAILSHTWGKKEVTFQDIQHQDKEKSDRKVSGERSDREVPGDKSDREVPEDESDKEVPGDESNRKMSRDDIDMEDSGSEDSDSEDSDMEDSDSEDSGTDDGRELEAAWRKIEGACAQARKYDWEWIWIDSCCIDKSSSAELSENINSMYQLYENAGVCYVYLSDVSSKKDPRDPRSRFPKSKWFTRGWTLQELIAPSASVVFLDHLWEEIGTRYTLRDVISAITSIPVQLLEDGDLTKYSIAQKMSWAAFRKTTRPEDRAYSLMGLFDICMPPIYGEGGAKAFMRLQQEIIKTSDDRSIFAWVAVCERDEDGEVVEREPRGLLARSPDEFKGSGRVGISMAKFPYNTSSFSFNNNGLH</sequence>
<evidence type="ECO:0000256" key="1">
    <source>
        <dbReference type="SAM" id="MobiDB-lite"/>
    </source>
</evidence>